<sequence length="1039" mass="114777">MVFNIHARGHIYALLPGSIRKPGTPRWPLMATLALFFLFLCNLRTSAAGNTFRNLSDTVSVSGIVTDSSGTPMPGVLIKVSGTSQATTTDAGGHYQFKQVPRGAVLLFSMMGYLPQEIKAGNSTVNVRLRPGIRLLDEVVVTDGYRTTTRAANTSAIGTISGSALENKPFSSFMQSLQGKVAGISAPLTSGQPGANVNIRIRGLGSLSLSSDPLIVVDGMIVNSGALSGTVTTSNALAGINQNDIESIDVLKDAAATALYGSRGSTGVIVITTKRGRFGKTQVRADAEAGTSSPIGLPHAGQPLNANQYAELFREGLTNSGYTDAQVKDLADKYGLNSGKSNNWYDLVTRNGRQQQYNVSVNSGTEKTKLFASAGYFDQQATTIGADFKRISGLINFDHQINKRFLLSAGINVSNVDQNTPYSTQYSGNPTYAARVLRPFQLAYNDDGSINTSLSGNTNFPGVYNPLWIAKNDSKRLSETRVLGNTKLKWNIWDQLTYTSYFSVDYNTLEETIFLNPVMGDGVSAGGTSKNYYSRYFNWLTRNQLDYRYNIPGYDNFYVTASVGYEAQKSKKYLLAAVGNGFPSAHEDLTALSNAATAVGAYGQYSNYAFTSLYSNAGINYRNKYALNASFRRDGSSRFPSNNRNASFYSVGGTWNVHEEGFFQQQHILSSLKLRSSYGTTGNANLGNYDWMPQINYSSSYSYAGYNGSQYSIIGNTDLRWETSKKFDAGADIGFSNDRFILTVDYYRNNIDGLIRAVNTSLTTGFGSVSQNVGAMLNKGWEFTIKGDVLKYKDFNWYSNFNLALNKNEITRLPKGTPERNDMFYLKEGYSFNNYYLKEFAGVDPQTGSPLYYTDGSHGTTTTDISKAAYVVLDRQSIPKYVGGFSNVFTYKGISVGVDFNYNLGYWVYGASDLYFTSGAYYTYNKYQFIYDRRWTTPGQQTDVPKYSTTTDNSTSTYRLYRGDHIRLQNLSIGYDLSKIALAKRLGINKLYVYGRGTNLWTKTFDDRLPFDPEVSYSGFDYQNMLKYKTFTFGINVGF</sequence>
<dbReference type="SUPFAM" id="SSF49464">
    <property type="entry name" value="Carboxypeptidase regulatory domain-like"/>
    <property type="match status" value="1"/>
</dbReference>
<evidence type="ECO:0000256" key="1">
    <source>
        <dbReference type="ARBA" id="ARBA00004571"/>
    </source>
</evidence>
<comment type="caution">
    <text evidence="12">The sequence shown here is derived from an EMBL/GenBank/DDBJ whole genome shotgun (WGS) entry which is preliminary data.</text>
</comment>
<dbReference type="PROSITE" id="PS52016">
    <property type="entry name" value="TONB_DEPENDENT_REC_3"/>
    <property type="match status" value="1"/>
</dbReference>
<evidence type="ECO:0000259" key="11">
    <source>
        <dbReference type="Pfam" id="PF07715"/>
    </source>
</evidence>
<accession>A0A365XPR7</accession>
<dbReference type="OrthoDB" id="9768177at2"/>
<dbReference type="InterPro" id="IPR036942">
    <property type="entry name" value="Beta-barrel_TonB_sf"/>
</dbReference>
<evidence type="ECO:0000256" key="3">
    <source>
        <dbReference type="ARBA" id="ARBA00022452"/>
    </source>
</evidence>
<protein>
    <recommendedName>
        <fullName evidence="14">SusC/RagA family TonB-linked outer membrane protein</fullName>
    </recommendedName>
</protein>
<comment type="similarity">
    <text evidence="8 9">Belongs to the TonB-dependent receptor family.</text>
</comment>
<name>A0A365XPR7_9BACT</name>
<proteinExistence type="inferred from homology"/>
<dbReference type="GO" id="GO:0009279">
    <property type="term" value="C:cell outer membrane"/>
    <property type="evidence" value="ECO:0007669"/>
    <property type="project" value="UniProtKB-SubCell"/>
</dbReference>
<dbReference type="SUPFAM" id="SSF56935">
    <property type="entry name" value="Porins"/>
    <property type="match status" value="1"/>
</dbReference>
<evidence type="ECO:0000256" key="5">
    <source>
        <dbReference type="ARBA" id="ARBA00023077"/>
    </source>
</evidence>
<dbReference type="Pfam" id="PF07715">
    <property type="entry name" value="Plug"/>
    <property type="match status" value="1"/>
</dbReference>
<dbReference type="Gene3D" id="2.40.170.20">
    <property type="entry name" value="TonB-dependent receptor, beta-barrel domain"/>
    <property type="match status" value="1"/>
</dbReference>
<dbReference type="Gene3D" id="2.170.130.10">
    <property type="entry name" value="TonB-dependent receptor, plug domain"/>
    <property type="match status" value="1"/>
</dbReference>
<dbReference type="InterPro" id="IPR000531">
    <property type="entry name" value="Beta-barrel_TonB"/>
</dbReference>
<gene>
    <name evidence="12" type="ORF">DF182_17240</name>
</gene>
<dbReference type="InterPro" id="IPR037066">
    <property type="entry name" value="Plug_dom_sf"/>
</dbReference>
<dbReference type="NCBIfam" id="TIGR04056">
    <property type="entry name" value="OMP_RagA_SusC"/>
    <property type="match status" value="1"/>
</dbReference>
<dbReference type="InterPro" id="IPR039426">
    <property type="entry name" value="TonB-dep_rcpt-like"/>
</dbReference>
<keyword evidence="4 8" id="KW-0812">Transmembrane</keyword>
<evidence type="ECO:0000259" key="10">
    <source>
        <dbReference type="Pfam" id="PF00593"/>
    </source>
</evidence>
<keyword evidence="2 8" id="KW-0813">Transport</keyword>
<evidence type="ECO:0000313" key="13">
    <source>
        <dbReference type="Proteomes" id="UP000253410"/>
    </source>
</evidence>
<comment type="subcellular location">
    <subcellularLocation>
        <location evidence="1 8">Cell outer membrane</location>
        <topology evidence="1 8">Multi-pass membrane protein</topology>
    </subcellularLocation>
</comment>
<dbReference type="EMBL" id="QFFJ01000002">
    <property type="protein sequence ID" value="RBL88339.1"/>
    <property type="molecule type" value="Genomic_DNA"/>
</dbReference>
<dbReference type="Pfam" id="PF13715">
    <property type="entry name" value="CarbopepD_reg_2"/>
    <property type="match status" value="1"/>
</dbReference>
<dbReference type="AlphaFoldDB" id="A0A365XPR7"/>
<evidence type="ECO:0000256" key="6">
    <source>
        <dbReference type="ARBA" id="ARBA00023136"/>
    </source>
</evidence>
<evidence type="ECO:0000313" key="12">
    <source>
        <dbReference type="EMBL" id="RBL88339.1"/>
    </source>
</evidence>
<dbReference type="Pfam" id="PF00593">
    <property type="entry name" value="TonB_dep_Rec_b-barrel"/>
    <property type="match status" value="1"/>
</dbReference>
<keyword evidence="3 8" id="KW-1134">Transmembrane beta strand</keyword>
<dbReference type="InterPro" id="IPR008969">
    <property type="entry name" value="CarboxyPept-like_regulatory"/>
</dbReference>
<feature type="domain" description="TonB-dependent receptor plug" evidence="11">
    <location>
        <begin position="153"/>
        <end position="268"/>
    </location>
</feature>
<keyword evidence="5 9" id="KW-0798">TonB box</keyword>
<evidence type="ECO:0000256" key="9">
    <source>
        <dbReference type="RuleBase" id="RU003357"/>
    </source>
</evidence>
<dbReference type="InterPro" id="IPR023996">
    <property type="entry name" value="TonB-dep_OMP_SusC/RagA"/>
</dbReference>
<dbReference type="InterPro" id="IPR012910">
    <property type="entry name" value="Plug_dom"/>
</dbReference>
<evidence type="ECO:0000256" key="2">
    <source>
        <dbReference type="ARBA" id="ARBA00022448"/>
    </source>
</evidence>
<evidence type="ECO:0000256" key="4">
    <source>
        <dbReference type="ARBA" id="ARBA00022692"/>
    </source>
</evidence>
<keyword evidence="7 8" id="KW-0998">Cell outer membrane</keyword>
<dbReference type="Gene3D" id="2.60.40.1120">
    <property type="entry name" value="Carboxypeptidase-like, regulatory domain"/>
    <property type="match status" value="1"/>
</dbReference>
<dbReference type="NCBIfam" id="TIGR04057">
    <property type="entry name" value="SusC_RagA_signa"/>
    <property type="match status" value="1"/>
</dbReference>
<dbReference type="RefSeq" id="WP_113617089.1">
    <property type="nucleotide sequence ID" value="NZ_QFFJ01000002.1"/>
</dbReference>
<keyword evidence="13" id="KW-1185">Reference proteome</keyword>
<dbReference type="InterPro" id="IPR023997">
    <property type="entry name" value="TonB-dep_OMP_SusC/RagA_CS"/>
</dbReference>
<dbReference type="Proteomes" id="UP000253410">
    <property type="component" value="Unassembled WGS sequence"/>
</dbReference>
<evidence type="ECO:0000256" key="7">
    <source>
        <dbReference type="ARBA" id="ARBA00023237"/>
    </source>
</evidence>
<evidence type="ECO:0000256" key="8">
    <source>
        <dbReference type="PROSITE-ProRule" id="PRU01360"/>
    </source>
</evidence>
<keyword evidence="6 8" id="KW-0472">Membrane</keyword>
<evidence type="ECO:0008006" key="14">
    <source>
        <dbReference type="Google" id="ProtNLM"/>
    </source>
</evidence>
<organism evidence="12 13">
    <name type="scientific">Chitinophaga flava</name>
    <dbReference type="NCBI Taxonomy" id="2259036"/>
    <lineage>
        <taxon>Bacteria</taxon>
        <taxon>Pseudomonadati</taxon>
        <taxon>Bacteroidota</taxon>
        <taxon>Chitinophagia</taxon>
        <taxon>Chitinophagales</taxon>
        <taxon>Chitinophagaceae</taxon>
        <taxon>Chitinophaga</taxon>
    </lineage>
</organism>
<reference evidence="12 13" key="1">
    <citation type="submission" date="2018-05" db="EMBL/GenBank/DDBJ databases">
        <title>Chitinophaga sp. K3CV102501T nov., isolated from isolated from a monsoon evergreen broad-leaved forest soil.</title>
        <authorList>
            <person name="Lv Y."/>
        </authorList>
    </citation>
    <scope>NUCLEOTIDE SEQUENCE [LARGE SCALE GENOMIC DNA]</scope>
    <source>
        <strain evidence="12 13">GDMCC 1.1325</strain>
    </source>
</reference>
<feature type="domain" description="TonB-dependent receptor-like beta-barrel" evidence="10">
    <location>
        <begin position="445"/>
        <end position="968"/>
    </location>
</feature>